<proteinExistence type="predicted"/>
<dbReference type="Proteomes" id="UP001196413">
    <property type="component" value="Unassembled WGS sequence"/>
</dbReference>
<evidence type="ECO:0000256" key="1">
    <source>
        <dbReference type="SAM" id="MobiDB-lite"/>
    </source>
</evidence>
<feature type="compositionally biased region" description="Basic and acidic residues" evidence="1">
    <location>
        <begin position="18"/>
        <end position="38"/>
    </location>
</feature>
<keyword evidence="3" id="KW-1185">Reference proteome</keyword>
<evidence type="ECO:0000313" key="2">
    <source>
        <dbReference type="EMBL" id="KAJ1372271.1"/>
    </source>
</evidence>
<dbReference type="AlphaFoldDB" id="A0AAD5RA24"/>
<gene>
    <name evidence="2" type="ORF">KIN20_034380</name>
</gene>
<feature type="compositionally biased region" description="Basic residues" evidence="1">
    <location>
        <begin position="49"/>
        <end position="58"/>
    </location>
</feature>
<name>A0AAD5RA24_PARTN</name>
<protein>
    <submittedName>
        <fullName evidence="2">Uncharacterized protein</fullName>
    </submittedName>
</protein>
<accession>A0AAD5RA24</accession>
<comment type="caution">
    <text evidence="2">The sequence shown here is derived from an EMBL/GenBank/DDBJ whole genome shotgun (WGS) entry which is preliminary data.</text>
</comment>
<dbReference type="EMBL" id="JAHQIW010007118">
    <property type="protein sequence ID" value="KAJ1372271.1"/>
    <property type="molecule type" value="Genomic_DNA"/>
</dbReference>
<sequence length="301" mass="33754">MGRKRKAEIDGIAFSGESIKREPCSEESHSDESLHLPEEIFDGESSISPRKRKKKKERIKLEENGLRSPEAAMHNVCAKELEDCDSNETTNDSTRKGRLELYLIRKPVEISFEELSKSRISVRSCFSGDEKVVIGDKCFLACGTKTATQMYHIPTEIIHSSKIHGLPVSGIVTLSKTEVSSSTVISEEDGSTSNFAHDLTFKVIRKKVSRKSIRNLKQRLRANGCVVCRFFKPRRALNPPSIKTEGLDGVDVAQALAGDVYDIESRRASFVLWEWDREAGERSVMTRAISQLEIAHKLADD</sequence>
<reference evidence="2" key="1">
    <citation type="submission" date="2021-06" db="EMBL/GenBank/DDBJ databases">
        <title>Parelaphostrongylus tenuis whole genome reference sequence.</title>
        <authorList>
            <person name="Garwood T.J."/>
            <person name="Larsen P.A."/>
            <person name="Fountain-Jones N.M."/>
            <person name="Garbe J.R."/>
            <person name="Macchietto M.G."/>
            <person name="Kania S.A."/>
            <person name="Gerhold R.W."/>
            <person name="Richards J.E."/>
            <person name="Wolf T.M."/>
        </authorList>
    </citation>
    <scope>NUCLEOTIDE SEQUENCE</scope>
    <source>
        <strain evidence="2">MNPRO001-30</strain>
        <tissue evidence="2">Meninges</tissue>
    </source>
</reference>
<feature type="region of interest" description="Disordered" evidence="1">
    <location>
        <begin position="1"/>
        <end position="64"/>
    </location>
</feature>
<evidence type="ECO:0000313" key="3">
    <source>
        <dbReference type="Proteomes" id="UP001196413"/>
    </source>
</evidence>
<organism evidence="2 3">
    <name type="scientific">Parelaphostrongylus tenuis</name>
    <name type="common">Meningeal worm</name>
    <dbReference type="NCBI Taxonomy" id="148309"/>
    <lineage>
        <taxon>Eukaryota</taxon>
        <taxon>Metazoa</taxon>
        <taxon>Ecdysozoa</taxon>
        <taxon>Nematoda</taxon>
        <taxon>Chromadorea</taxon>
        <taxon>Rhabditida</taxon>
        <taxon>Rhabditina</taxon>
        <taxon>Rhabditomorpha</taxon>
        <taxon>Strongyloidea</taxon>
        <taxon>Metastrongylidae</taxon>
        <taxon>Parelaphostrongylus</taxon>
    </lineage>
</organism>